<name>A0AAV8U1M6_9ROSI</name>
<feature type="domain" description="F-box/LRR-repeat protein 15-like leucin rich repeat" evidence="1">
    <location>
        <begin position="313"/>
        <end position="476"/>
    </location>
</feature>
<dbReference type="SUPFAM" id="SSF52047">
    <property type="entry name" value="RNI-like"/>
    <property type="match status" value="3"/>
</dbReference>
<feature type="domain" description="F-box/LRR-repeat protein 15-like leucin rich repeat" evidence="1">
    <location>
        <begin position="478"/>
        <end position="580"/>
    </location>
</feature>
<dbReference type="GO" id="GO:0031146">
    <property type="term" value="P:SCF-dependent proteasomal ubiquitin-dependent protein catabolic process"/>
    <property type="evidence" value="ECO:0007669"/>
    <property type="project" value="TreeGrafter"/>
</dbReference>
<dbReference type="AlphaFoldDB" id="A0AAV8U1M6"/>
<dbReference type="EMBL" id="JAIWQS010000002">
    <property type="protein sequence ID" value="KAJ8772019.1"/>
    <property type="molecule type" value="Genomic_DNA"/>
</dbReference>
<dbReference type="InterPro" id="IPR057207">
    <property type="entry name" value="FBXL15_LRR"/>
</dbReference>
<comment type="caution">
    <text evidence="2">The sequence shown here is derived from an EMBL/GenBank/DDBJ whole genome shotgun (WGS) entry which is preliminary data.</text>
</comment>
<evidence type="ECO:0000259" key="1">
    <source>
        <dbReference type="Pfam" id="PF25372"/>
    </source>
</evidence>
<evidence type="ECO:0000313" key="3">
    <source>
        <dbReference type="Proteomes" id="UP001159364"/>
    </source>
</evidence>
<evidence type="ECO:0000313" key="2">
    <source>
        <dbReference type="EMBL" id="KAJ8772019.1"/>
    </source>
</evidence>
<organism evidence="2 3">
    <name type="scientific">Erythroxylum novogranatense</name>
    <dbReference type="NCBI Taxonomy" id="1862640"/>
    <lineage>
        <taxon>Eukaryota</taxon>
        <taxon>Viridiplantae</taxon>
        <taxon>Streptophyta</taxon>
        <taxon>Embryophyta</taxon>
        <taxon>Tracheophyta</taxon>
        <taxon>Spermatophyta</taxon>
        <taxon>Magnoliopsida</taxon>
        <taxon>eudicotyledons</taxon>
        <taxon>Gunneridae</taxon>
        <taxon>Pentapetalae</taxon>
        <taxon>rosids</taxon>
        <taxon>fabids</taxon>
        <taxon>Malpighiales</taxon>
        <taxon>Erythroxylaceae</taxon>
        <taxon>Erythroxylum</taxon>
    </lineage>
</organism>
<reference evidence="2 3" key="1">
    <citation type="submission" date="2021-09" db="EMBL/GenBank/DDBJ databases">
        <title>Genomic insights and catalytic innovation underlie evolution of tropane alkaloids biosynthesis.</title>
        <authorList>
            <person name="Wang Y.-J."/>
            <person name="Tian T."/>
            <person name="Huang J.-P."/>
            <person name="Huang S.-X."/>
        </authorList>
    </citation>
    <scope>NUCLEOTIDE SEQUENCE [LARGE SCALE GENOMIC DNA]</scope>
    <source>
        <strain evidence="2">KIB-2018</strain>
        <tissue evidence="2">Leaf</tissue>
    </source>
</reference>
<gene>
    <name evidence="2" type="ORF">K2173_027196</name>
</gene>
<dbReference type="Pfam" id="PF25372">
    <property type="entry name" value="DUF7885"/>
    <property type="match status" value="2"/>
</dbReference>
<sequence length="643" mass="70958">MSSYSILCVFTEDLLVKIYEKLTCDSDRSTWRLVCTDFQRIDLLYRRTLRVLRVEFLFTLLHKFTCVDNLDLSLCPRIDDVIVSLLVGRESQGCLWKLKTLNLSRAAGLRWPGMEILMRECPALECVDVSFSCGFGDREAAALSFAGGLKELRMDKCLGVTDVGLAKIAVGCGRLERLSLKWCMEISDLGIDLLCKKCLNLSYLDMSYLKVTNQSLRSIATLSKLEVLAMVGCPLVDNLGLQFLENGIPLLQEIDLSRCDRVSSPGLISVIRGHRGLVRINAGYILSELSPTLVQCMKELVNLKTIIIDGALVSEIGFCTMSSYCKSLIEIGLTKCMGVTNVGIVQLLSGCVNLRILNLTCCRSTTDAAISAVAYSCRNLVCLKLESCNMITEKSLEQLGKSCSLLEELDLTDCCGVSDRGLEYVSKCSRLLCLKLGLCTNVSNKGLLHMSTNCSMLLELDLYRCKGIADDGLAALASGCKKLKKLNLSYCDKVTDIGMVYISHMGVLSDLEMRGLTEISSAGLTELAARCKSLTTLDLKHCKKINDLGFLALAYYLQNLRQVNLSYCTVSDMALCMVMGSLRSLQDAKLVHLCNVSVEGFELALRACCGRIKKVKLVAALRFIFSSEIIELLHASGCRIRWD</sequence>
<dbReference type="PANTHER" id="PTHR13318">
    <property type="entry name" value="PARTNER OF PAIRED, ISOFORM B-RELATED"/>
    <property type="match status" value="1"/>
</dbReference>
<proteinExistence type="predicted"/>
<protein>
    <recommendedName>
        <fullName evidence="1">F-box/LRR-repeat protein 15-like leucin rich repeat domain-containing protein</fullName>
    </recommendedName>
</protein>
<dbReference type="SMART" id="SM00367">
    <property type="entry name" value="LRR_CC"/>
    <property type="match status" value="12"/>
</dbReference>
<dbReference type="InterPro" id="IPR032675">
    <property type="entry name" value="LRR_dom_sf"/>
</dbReference>
<keyword evidence="3" id="KW-1185">Reference proteome</keyword>
<dbReference type="Gene3D" id="3.80.10.10">
    <property type="entry name" value="Ribonuclease Inhibitor"/>
    <property type="match status" value="3"/>
</dbReference>
<dbReference type="Proteomes" id="UP001159364">
    <property type="component" value="Linkage Group LG02"/>
</dbReference>
<dbReference type="FunFam" id="3.80.10.10:FF:000276">
    <property type="entry name" value="F-box/LRR-repeat protein 3"/>
    <property type="match status" value="1"/>
</dbReference>
<dbReference type="InterPro" id="IPR006553">
    <property type="entry name" value="Leu-rich_rpt_Cys-con_subtyp"/>
</dbReference>
<accession>A0AAV8U1M6</accession>
<dbReference type="GO" id="GO:0019005">
    <property type="term" value="C:SCF ubiquitin ligase complex"/>
    <property type="evidence" value="ECO:0007669"/>
    <property type="project" value="TreeGrafter"/>
</dbReference>
<dbReference type="PANTHER" id="PTHR13318:SF272">
    <property type="entry name" value="OS12G0552700 PROTEIN"/>
    <property type="match status" value="1"/>
</dbReference>